<proteinExistence type="predicted"/>
<reference evidence="1 2" key="1">
    <citation type="submission" date="2017-11" db="EMBL/GenBank/DDBJ databases">
        <title>Comparative genomic analysis of Holospora spp., intranuclear symbionts of paramecia.</title>
        <authorList>
            <person name="Garushyants S.K."/>
            <person name="Beliavskaya A."/>
            <person name="Malko D.B."/>
            <person name="Logacheva M.D."/>
            <person name="Rautian M.S."/>
            <person name="Gelfand M.S."/>
        </authorList>
    </citation>
    <scope>NUCLEOTIDE SEQUENCE [LARGE SCALE GENOMIC DNA]</scope>
    <source>
        <strain evidence="2">02AZ16</strain>
    </source>
</reference>
<dbReference type="AlphaFoldDB" id="A0A2S5R9D3"/>
<keyword evidence="2" id="KW-1185">Reference proteome</keyword>
<accession>A0A2S5R9D3</accession>
<gene>
    <name evidence="1" type="ORF">HCUR_00690</name>
</gene>
<evidence type="ECO:0000313" key="1">
    <source>
        <dbReference type="EMBL" id="PPE03910.1"/>
    </source>
</evidence>
<comment type="caution">
    <text evidence="1">The sequence shown here is derived from an EMBL/GenBank/DDBJ whole genome shotgun (WGS) entry which is preliminary data.</text>
</comment>
<sequence>MKIFRILIFSVGTLSATQGICAKTLETLKTDIVKLMEGPVNDLLNPDNMTKLNLNKKDVEQVVNKNLALLSQEEIGFLQEYLYNKQQNNKVLRNFFSSLFNDIEVIYQKQDPWEKFKNTLKNCQNEKDFLNFLGVQKMDQFAVVSTFNAIEKAPDAIQSELKKLLFEQMKKFSF</sequence>
<organism evidence="1 2">
    <name type="scientific">Holospora curviuscula</name>
    <dbReference type="NCBI Taxonomy" id="1082868"/>
    <lineage>
        <taxon>Bacteria</taxon>
        <taxon>Pseudomonadati</taxon>
        <taxon>Pseudomonadota</taxon>
        <taxon>Alphaproteobacteria</taxon>
        <taxon>Holosporales</taxon>
        <taxon>Holosporaceae</taxon>
        <taxon>Holospora</taxon>
    </lineage>
</organism>
<protein>
    <submittedName>
        <fullName evidence="1">Uncharacterized protein</fullName>
    </submittedName>
</protein>
<dbReference type="Proteomes" id="UP000239425">
    <property type="component" value="Unassembled WGS sequence"/>
</dbReference>
<dbReference type="RefSeq" id="WP_104206733.1">
    <property type="nucleotide sequence ID" value="NZ_PHHC01000080.1"/>
</dbReference>
<evidence type="ECO:0000313" key="2">
    <source>
        <dbReference type="Proteomes" id="UP000239425"/>
    </source>
</evidence>
<dbReference type="EMBL" id="PHHC01000080">
    <property type="protein sequence ID" value="PPE03910.1"/>
    <property type="molecule type" value="Genomic_DNA"/>
</dbReference>
<name>A0A2S5R9D3_9PROT</name>